<organism evidence="2 3">
    <name type="scientific">Candidatus Pullichristensenella excrementigallinarum</name>
    <dbReference type="NCBI Taxonomy" id="2840907"/>
    <lineage>
        <taxon>Bacteria</taxon>
        <taxon>Bacillati</taxon>
        <taxon>Bacillota</taxon>
        <taxon>Clostridia</taxon>
        <taxon>Candidatus Pullichristensenella</taxon>
    </lineage>
</organism>
<reference evidence="2" key="2">
    <citation type="journal article" date="2021" name="PeerJ">
        <title>Extensive microbial diversity within the chicken gut microbiome revealed by metagenomics and culture.</title>
        <authorList>
            <person name="Gilroy R."/>
            <person name="Ravi A."/>
            <person name="Getino M."/>
            <person name="Pursley I."/>
            <person name="Horton D.L."/>
            <person name="Alikhan N.F."/>
            <person name="Baker D."/>
            <person name="Gharbi K."/>
            <person name="Hall N."/>
            <person name="Watson M."/>
            <person name="Adriaenssens E.M."/>
            <person name="Foster-Nyarko E."/>
            <person name="Jarju S."/>
            <person name="Secka A."/>
            <person name="Antonio M."/>
            <person name="Oren A."/>
            <person name="Chaudhuri R.R."/>
            <person name="La Ragione R."/>
            <person name="Hildebrand F."/>
            <person name="Pallen M.J."/>
        </authorList>
    </citation>
    <scope>NUCLEOTIDE SEQUENCE</scope>
    <source>
        <strain evidence="2">ChiHcec3-11533</strain>
    </source>
</reference>
<accession>A0A9D1IBX4</accession>
<dbReference type="Proteomes" id="UP000824072">
    <property type="component" value="Unassembled WGS sequence"/>
</dbReference>
<evidence type="ECO:0000313" key="3">
    <source>
        <dbReference type="Proteomes" id="UP000824072"/>
    </source>
</evidence>
<feature type="transmembrane region" description="Helical" evidence="1">
    <location>
        <begin position="35"/>
        <end position="54"/>
    </location>
</feature>
<keyword evidence="1" id="KW-0472">Membrane</keyword>
<comment type="caution">
    <text evidence="2">The sequence shown here is derived from an EMBL/GenBank/DDBJ whole genome shotgun (WGS) entry which is preliminary data.</text>
</comment>
<dbReference type="EMBL" id="DVMU01000135">
    <property type="protein sequence ID" value="HIU34110.1"/>
    <property type="molecule type" value="Genomic_DNA"/>
</dbReference>
<reference evidence="2" key="1">
    <citation type="submission" date="2020-10" db="EMBL/GenBank/DDBJ databases">
        <authorList>
            <person name="Gilroy R."/>
        </authorList>
    </citation>
    <scope>NUCLEOTIDE SEQUENCE</scope>
    <source>
        <strain evidence="2">ChiHcec3-11533</strain>
    </source>
</reference>
<evidence type="ECO:0000313" key="2">
    <source>
        <dbReference type="EMBL" id="HIU34110.1"/>
    </source>
</evidence>
<name>A0A9D1IBX4_9FIRM</name>
<proteinExistence type="predicted"/>
<keyword evidence="1" id="KW-0812">Transmembrane</keyword>
<protein>
    <submittedName>
        <fullName evidence="2">Uncharacterized protein</fullName>
    </submittedName>
</protein>
<feature type="transmembrane region" description="Helical" evidence="1">
    <location>
        <begin position="12"/>
        <end position="29"/>
    </location>
</feature>
<gene>
    <name evidence="2" type="ORF">IAB02_06055</name>
</gene>
<evidence type="ECO:0000256" key="1">
    <source>
        <dbReference type="SAM" id="Phobius"/>
    </source>
</evidence>
<feature type="non-terminal residue" evidence="2">
    <location>
        <position position="55"/>
    </location>
</feature>
<sequence>MKTVKIKSAIPIYLSALTWILFGLFSPIYEWKFLLLTTCCSIVVYWVSSVFLPGR</sequence>
<dbReference type="AlphaFoldDB" id="A0A9D1IBX4"/>
<keyword evidence="1" id="KW-1133">Transmembrane helix</keyword>